<proteinExistence type="predicted"/>
<sequence length="92" mass="9684">MQAAPNGAVLFFAQNRERGAAVGDQYVDVLALERAGDDVLLLLAARDADYGRDALEVVQCGRDDAVHQRGFAGMPVDVDITPADIANSALVA</sequence>
<evidence type="ECO:0000313" key="1">
    <source>
        <dbReference type="EMBL" id="MPN23022.1"/>
    </source>
</evidence>
<gene>
    <name evidence="1" type="ORF">SDC9_170407</name>
</gene>
<dbReference type="EMBL" id="VSSQ01071411">
    <property type="protein sequence ID" value="MPN23022.1"/>
    <property type="molecule type" value="Genomic_DNA"/>
</dbReference>
<comment type="caution">
    <text evidence="1">The sequence shown here is derived from an EMBL/GenBank/DDBJ whole genome shotgun (WGS) entry which is preliminary data.</text>
</comment>
<dbReference type="AlphaFoldDB" id="A0A645GAL8"/>
<accession>A0A645GAL8</accession>
<protein>
    <submittedName>
        <fullName evidence="1">Uncharacterized protein</fullName>
    </submittedName>
</protein>
<name>A0A645GAL8_9ZZZZ</name>
<reference evidence="1" key="1">
    <citation type="submission" date="2019-08" db="EMBL/GenBank/DDBJ databases">
        <authorList>
            <person name="Kucharzyk K."/>
            <person name="Murdoch R.W."/>
            <person name="Higgins S."/>
            <person name="Loffler F."/>
        </authorList>
    </citation>
    <scope>NUCLEOTIDE SEQUENCE</scope>
</reference>
<organism evidence="1">
    <name type="scientific">bioreactor metagenome</name>
    <dbReference type="NCBI Taxonomy" id="1076179"/>
    <lineage>
        <taxon>unclassified sequences</taxon>
        <taxon>metagenomes</taxon>
        <taxon>ecological metagenomes</taxon>
    </lineage>
</organism>